<dbReference type="GO" id="GO:0009297">
    <property type="term" value="P:pilus assembly"/>
    <property type="evidence" value="ECO:0007669"/>
    <property type="project" value="InterPro"/>
</dbReference>
<dbReference type="eggNOG" id="COG3188">
    <property type="taxonomic scope" value="Bacteria"/>
</dbReference>
<dbReference type="HOGENOM" id="CLU_018476_0_0_5"/>
<dbReference type="InterPro" id="IPR000015">
    <property type="entry name" value="Fimb_usher"/>
</dbReference>
<evidence type="ECO:0000313" key="2">
    <source>
        <dbReference type="EMBL" id="ADJ22248.1"/>
    </source>
</evidence>
<proteinExistence type="predicted"/>
<feature type="region of interest" description="Disordered" evidence="1">
    <location>
        <begin position="1"/>
        <end position="24"/>
    </location>
</feature>
<dbReference type="Proteomes" id="UP000002033">
    <property type="component" value="Chromosome"/>
</dbReference>
<dbReference type="PANTHER" id="PTHR30451">
    <property type="entry name" value="OUTER MEMBRANE USHER PROTEIN"/>
    <property type="match status" value="1"/>
</dbReference>
<dbReference type="EMBL" id="CP002083">
    <property type="protein sequence ID" value="ADJ22248.1"/>
    <property type="molecule type" value="Genomic_DNA"/>
</dbReference>
<organism evidence="2 3">
    <name type="scientific">Hyphomicrobium denitrificans (strain ATCC 51888 / DSM 1869 / NCIMB 11706 / TK 0415)</name>
    <dbReference type="NCBI Taxonomy" id="582899"/>
    <lineage>
        <taxon>Bacteria</taxon>
        <taxon>Pseudomonadati</taxon>
        <taxon>Pseudomonadota</taxon>
        <taxon>Alphaproteobacteria</taxon>
        <taxon>Hyphomicrobiales</taxon>
        <taxon>Hyphomicrobiaceae</taxon>
        <taxon>Hyphomicrobium</taxon>
    </lineage>
</organism>
<dbReference type="STRING" id="582899.Hden_0426"/>
<reference evidence="3" key="1">
    <citation type="journal article" date="2011" name="J. Bacteriol.">
        <title>Genome sequences of eight morphologically diverse alphaproteobacteria.</title>
        <authorList>
            <consortium name="US DOE Joint Genome Institute"/>
            <person name="Brown P.J."/>
            <person name="Kysela D.T."/>
            <person name="Buechlein A."/>
            <person name="Hemmerich C."/>
            <person name="Brun Y.V."/>
        </authorList>
    </citation>
    <scope>NUCLEOTIDE SEQUENCE [LARGE SCALE GENOMIC DNA]</scope>
    <source>
        <strain evidence="3">ATCC 51888 / DSM 1869 / NCIB 11706 / TK 0415</strain>
    </source>
</reference>
<gene>
    <name evidence="2" type="ordered locus">Hden_0426</name>
</gene>
<sequence precursor="true">MARRRNDHYPFQSRADLLSPDTARRTPQTRDTLFALQVLLAAFAGLPNCTAVAAGVEYQVPVSSKLNTTGKPIGMDVPVKDGDRDLGDVAIRINADDSILVSRTGISRVIEASLGASARKSLATIDGDATFLPLADFASAEIGLRFDRASQELILNVAPEQRATSDLSLSGNRQAPPSSVLASPAKLSGYVNLFASVDHQWGMHSAGESFAEETSGRLEFDSAVRAGNFVFENAGVLAGDIDINVCPTAAVCAYTHTPGIKRYMSRLVYDMPEDRIRIEAGDVEPLGTSFQNTPSLLGVSLEKSGRKLSPGDTFAPTGGGTFIVNRPSDVEIRINGITQRRVQLRPGTYNIRDLPLVTGANDVDIVIIDDVGREQHVSFSSFFDTNLLAAGASEWGITAGVPSYLRDESREYLSDSYMASAFYRYGLRDTLAGEVDIQADPHVAMAGAGVLTDFASGLVGVRGAASVGEAGSGFAAGVDWTVLNFRGLTQENAESFHLSAEYRSRCFHSAGDIDAALTGIIYPQWNYWLNLGATYSAPIGYQTTASVSGRYQVANDEDFESALFASDNRYGLDLTLSRPLNAEWSGSLTLGVSNESYLSGISPRAPSGTEFRAAVRLFGRPDAATNVSVGYDTLNEQSDVSAYRSAGNGIGRWDTSVNVQQNAFDERASVNGVVGYYGNRAQVRLIHNSGFDGVSISDFRVQPGQQRTSLQVGTSLAFADGHFAIGAPITGDAFALVYPHESIADKTVVVGTPDDVRAIADGWGPAIVTNLPAYAPSNIPVDVADIPVGYSLGAATFDTFAPMKGGYALEVGSSYSVSAYGTLQSRDGAPISLLTGTAYQVDHPDKTATVFTNAAGRFGVEGLAPGRWIIEMETDGTPTRFVLNIPENVDGLFKTGILHPVDAS</sequence>
<evidence type="ECO:0000256" key="1">
    <source>
        <dbReference type="SAM" id="MobiDB-lite"/>
    </source>
</evidence>
<keyword evidence="3" id="KW-1185">Reference proteome</keyword>
<dbReference type="AlphaFoldDB" id="D8JRL9"/>
<dbReference type="GO" id="GO:0015473">
    <property type="term" value="F:fimbrial usher porin activity"/>
    <property type="evidence" value="ECO:0007669"/>
    <property type="project" value="InterPro"/>
</dbReference>
<dbReference type="KEGG" id="hdn:Hden_0426"/>
<dbReference type="PANTHER" id="PTHR30451:SF5">
    <property type="entry name" value="SLR0019 PROTEIN"/>
    <property type="match status" value="1"/>
</dbReference>
<dbReference type="GO" id="GO:0009279">
    <property type="term" value="C:cell outer membrane"/>
    <property type="evidence" value="ECO:0007669"/>
    <property type="project" value="TreeGrafter"/>
</dbReference>
<accession>D8JRL9</accession>
<name>D8JRL9_HYPDA</name>
<dbReference type="Gene3D" id="2.60.40.3110">
    <property type="match status" value="1"/>
</dbReference>
<evidence type="ECO:0008006" key="4">
    <source>
        <dbReference type="Google" id="ProtNLM"/>
    </source>
</evidence>
<evidence type="ECO:0000313" key="3">
    <source>
        <dbReference type="Proteomes" id="UP000002033"/>
    </source>
</evidence>
<dbReference type="OrthoDB" id="499138at2"/>
<protein>
    <recommendedName>
        <fullName evidence="4">Fimbrial biogenesis outer membrane usher protein</fullName>
    </recommendedName>
</protein>